<dbReference type="RefSeq" id="XP_044768437.1">
    <property type="nucleotide sequence ID" value="XM_044912502.1"/>
</dbReference>
<sequence length="1007" mass="99275">GRGRPWGKRCAAGTPRGRGAGRRPPRAAWETRCVSADRLRDRRRPRGRRAEAGAAGAAGASEPGASGTPGAAGPVEAAGDPGAVWVDGAVGQPQVVGPVGSVWVTGTGGAEEEGAPSPSPRGCERKGRPGSTGHESILELWLKVQAMRAASGCGEGSRVELHPVPAGEGPVERGVPGRASWVETSRAGLTGPWVKGQARAAPGAPGGSAAVGLGAACGMASGLCGRGQAVGLLSGGVPAALGTSSGIIPYLLGRGQALGVPGAMGWPEAVQREMGCGAAPGVWDRGQPVQVPGALVREAVCGDTAGLWGRGQAARVPDAVGAPRGTEEEATSVGALGMWWRRRAVEGAGSGGVPGVWGAGRPVGVPCAVEEEARCGADAGFRERGQSVWVETGSGGDPGSWAATQTTEVGGRDEQEVGSGGAPGLWGMGPGMGVPLALGKETGCGNLPGLWATEQPVGVSQAVVVPPGAPGEQVSYGGLPGQWERQQALGVPLADAVAGLVGEDTGCGHVVSLWEGRPAMGEQEALVPTALGVPGPADREAGCGDGSCACRRRQAVGWPEPEGMPKAAVLPKHRCAPAGVSPGAGTPGPGRVPAAVWVSGPVCQEGGSRDVLNLWERIRSAAVPVTAGVPAAPEELWSVHEDTGSAAFPGSWGRRQAVGVPEAPGLVGEETDPGGVPRSWGRRPSARAPGAAEVPTAARVPGPLGSEAGPGGFSGLPGRRQTAGVSTAGGVPVAPRTPRPVPEESAPGGVAGLWGERETARGPADAWAPTRLGVPSAARMPALTGERLGPGGPSGLLGGRWTAEMPAAAGLSVAVGASGPMVANASSGDASGVWGQRPVMEVPAAAGAAGPADGAGGSDGVSGPWRRRASGPAAEALRAPVSLGVLAAVGVPTAGHAPAAVWVTGCTGEETAAAASGLPALRRQSLEGASGAGAGGLSLELTAGSQAGGLPRTHGCGTRSWSCPRPGGGDADQESVCAVSGLRTAVGAPPGSRPETGMGRFRDHRQQ</sequence>
<feature type="compositionally biased region" description="Low complexity" evidence="1">
    <location>
        <begin position="52"/>
        <end position="74"/>
    </location>
</feature>
<feature type="non-terminal residue" evidence="3">
    <location>
        <position position="1"/>
    </location>
</feature>
<dbReference type="GeneID" id="123323970"/>
<keyword evidence="2" id="KW-1185">Reference proteome</keyword>
<dbReference type="Proteomes" id="UP000248481">
    <property type="component" value="Unplaced"/>
</dbReference>
<feature type="region of interest" description="Disordered" evidence="1">
    <location>
        <begin position="1"/>
        <end position="132"/>
    </location>
</feature>
<evidence type="ECO:0000313" key="2">
    <source>
        <dbReference type="Proteomes" id="UP000248481"/>
    </source>
</evidence>
<feature type="region of interest" description="Disordered" evidence="1">
    <location>
        <begin position="390"/>
        <end position="426"/>
    </location>
</feature>
<reference evidence="3" key="1">
    <citation type="submission" date="2025-08" db="UniProtKB">
        <authorList>
            <consortium name="RefSeq"/>
        </authorList>
    </citation>
    <scope>IDENTIFICATION</scope>
    <source>
        <tissue evidence="3">Blood</tissue>
    </source>
</reference>
<feature type="region of interest" description="Disordered" evidence="1">
    <location>
        <begin position="846"/>
        <end position="869"/>
    </location>
</feature>
<evidence type="ECO:0000256" key="1">
    <source>
        <dbReference type="SAM" id="MobiDB-lite"/>
    </source>
</evidence>
<feature type="non-terminal residue" evidence="3">
    <location>
        <position position="1007"/>
    </location>
</feature>
<gene>
    <name evidence="3" type="primary">LOC123323970</name>
</gene>
<organism evidence="2 3">
    <name type="scientific">Neomonachus schauinslandi</name>
    <name type="common">Hawaiian monk seal</name>
    <name type="synonym">Monachus schauinslandi</name>
    <dbReference type="NCBI Taxonomy" id="29088"/>
    <lineage>
        <taxon>Eukaryota</taxon>
        <taxon>Metazoa</taxon>
        <taxon>Chordata</taxon>
        <taxon>Craniata</taxon>
        <taxon>Vertebrata</taxon>
        <taxon>Euteleostomi</taxon>
        <taxon>Mammalia</taxon>
        <taxon>Eutheria</taxon>
        <taxon>Laurasiatheria</taxon>
        <taxon>Carnivora</taxon>
        <taxon>Caniformia</taxon>
        <taxon>Pinnipedia</taxon>
        <taxon>Phocidae</taxon>
        <taxon>Monachinae</taxon>
        <taxon>Monachini</taxon>
        <taxon>Neomonachus</taxon>
    </lineage>
</organism>
<dbReference type="KEGG" id="nsu:123323970"/>
<feature type="region of interest" description="Disordered" evidence="1">
    <location>
        <begin position="949"/>
        <end position="1007"/>
    </location>
</feature>
<protein>
    <submittedName>
        <fullName evidence="3">Collagen alpha-1(I) chain-like</fullName>
    </submittedName>
</protein>
<feature type="compositionally biased region" description="Low complexity" evidence="1">
    <location>
        <begin position="86"/>
        <end position="105"/>
    </location>
</feature>
<feature type="region of interest" description="Disordered" evidence="1">
    <location>
        <begin position="660"/>
        <end position="761"/>
    </location>
</feature>
<proteinExistence type="predicted"/>
<name>A0A8M1M3U8_NEOSC</name>
<dbReference type="AlphaFoldDB" id="A0A8M1M3U8"/>
<evidence type="ECO:0000313" key="3">
    <source>
        <dbReference type="RefSeq" id="XP_044768437.1"/>
    </source>
</evidence>
<accession>A0A8M1M3U8</accession>